<sequence>MPTTSRIRKRVATDLESQGAVSRVEKIGPTHAKGLHHLAGVGVNIRQGEPYDAMRVDFELSCGTAALRIAGRDYIISMRACHVALERENCEVATHSRYEHRLGKGSFEISGTETLSSGRERDAGIGIEASVDANPFKPSFIGRLTGRYKRSARRNEERKDVVRREPVVDLIVTSGQDRWQVGDPARGDARRDDGRLQGTYFGEERDKDGEVRELCVVARGSASLPVVLTATVSASFGHVFVHGPAGPVEEADRTGAEAALRQRSSKAAREHSAAKVDLRARVAGLVMAKALGEAQRDAGFPVADGEFLIAVQSLAVPLERAQPDGDDP</sequence>
<name>A0A840ZP43_9HYPH</name>
<reference evidence="1 2" key="1">
    <citation type="submission" date="2020-08" db="EMBL/GenBank/DDBJ databases">
        <title>Genomic Encyclopedia of Type Strains, Phase IV (KMG-IV): sequencing the most valuable type-strain genomes for metagenomic binning, comparative biology and taxonomic classification.</title>
        <authorList>
            <person name="Goeker M."/>
        </authorList>
    </citation>
    <scope>NUCLEOTIDE SEQUENCE [LARGE SCALE GENOMIC DNA]</scope>
    <source>
        <strain evidence="1 2">DSM 2163</strain>
    </source>
</reference>
<proteinExistence type="predicted"/>
<protein>
    <submittedName>
        <fullName evidence="1">Uncharacterized protein</fullName>
    </submittedName>
</protein>
<dbReference type="EMBL" id="JACHOP010000016">
    <property type="protein sequence ID" value="MBB5758667.1"/>
    <property type="molecule type" value="Genomic_DNA"/>
</dbReference>
<dbReference type="AlphaFoldDB" id="A0A840ZP43"/>
<gene>
    <name evidence="1" type="ORF">HNR00_003390</name>
</gene>
<keyword evidence="2" id="KW-1185">Reference proteome</keyword>
<comment type="caution">
    <text evidence="1">The sequence shown here is derived from an EMBL/GenBank/DDBJ whole genome shotgun (WGS) entry which is preliminary data.</text>
</comment>
<evidence type="ECO:0000313" key="1">
    <source>
        <dbReference type="EMBL" id="MBB5758667.1"/>
    </source>
</evidence>
<accession>A0A840ZP43</accession>
<evidence type="ECO:0000313" key="2">
    <source>
        <dbReference type="Proteomes" id="UP000583454"/>
    </source>
</evidence>
<organism evidence="1 2">
    <name type="scientific">Methylorubrum rhodinum</name>
    <dbReference type="NCBI Taxonomy" id="29428"/>
    <lineage>
        <taxon>Bacteria</taxon>
        <taxon>Pseudomonadati</taxon>
        <taxon>Pseudomonadota</taxon>
        <taxon>Alphaproteobacteria</taxon>
        <taxon>Hyphomicrobiales</taxon>
        <taxon>Methylobacteriaceae</taxon>
        <taxon>Methylorubrum</taxon>
    </lineage>
</organism>
<dbReference type="Proteomes" id="UP000583454">
    <property type="component" value="Unassembled WGS sequence"/>
</dbReference>